<dbReference type="OrthoDB" id="9814129at2"/>
<dbReference type="RefSeq" id="WP_105533513.1">
    <property type="nucleotide sequence ID" value="NZ_PUGF01000022.1"/>
</dbReference>
<dbReference type="InterPro" id="IPR011990">
    <property type="entry name" value="TPR-like_helical_dom_sf"/>
</dbReference>
<dbReference type="PANTHER" id="PTHR44809">
    <property type="match status" value="1"/>
</dbReference>
<protein>
    <submittedName>
        <fullName evidence="2">TPR repeat</fullName>
    </submittedName>
</protein>
<organism evidence="2 3">
    <name type="scientific">Solimicrobium silvestre</name>
    <dbReference type="NCBI Taxonomy" id="2099400"/>
    <lineage>
        <taxon>Bacteria</taxon>
        <taxon>Pseudomonadati</taxon>
        <taxon>Pseudomonadota</taxon>
        <taxon>Betaproteobacteria</taxon>
        <taxon>Burkholderiales</taxon>
        <taxon>Oxalobacteraceae</taxon>
        <taxon>Solimicrobium</taxon>
    </lineage>
</organism>
<dbReference type="SMART" id="SM00028">
    <property type="entry name" value="TPR"/>
    <property type="match status" value="7"/>
</dbReference>
<dbReference type="InterPro" id="IPR004027">
    <property type="entry name" value="SEC_C_motif"/>
</dbReference>
<dbReference type="Pfam" id="PF13432">
    <property type="entry name" value="TPR_16"/>
    <property type="match status" value="1"/>
</dbReference>
<name>A0A2S9GV04_9BURK</name>
<dbReference type="Proteomes" id="UP000237839">
    <property type="component" value="Unassembled WGS sequence"/>
</dbReference>
<reference evidence="2 3" key="1">
    <citation type="submission" date="2018-02" db="EMBL/GenBank/DDBJ databases">
        <title>Solimicrobium silvestre gen. nov., sp. nov., isolated from alpine forest soil.</title>
        <authorList>
            <person name="Margesin R."/>
            <person name="Albuquerque L."/>
            <person name="Zhang D.-C."/>
            <person name="Froufe H.J.C."/>
            <person name="Severino R."/>
            <person name="Roxo I."/>
            <person name="Egas C."/>
            <person name="Da Costa M.S."/>
        </authorList>
    </citation>
    <scope>NUCLEOTIDE SEQUENCE [LARGE SCALE GENOMIC DNA]</scope>
    <source>
        <strain evidence="2 3">S20-91</strain>
    </source>
</reference>
<dbReference type="Gene3D" id="3.40.50.2000">
    <property type="entry name" value="Glycogen Phosphorylase B"/>
    <property type="match status" value="1"/>
</dbReference>
<proteinExistence type="predicted"/>
<feature type="repeat" description="TPR" evidence="1">
    <location>
        <begin position="187"/>
        <end position="220"/>
    </location>
</feature>
<dbReference type="Pfam" id="PF02810">
    <property type="entry name" value="SEC-C"/>
    <property type="match status" value="1"/>
</dbReference>
<feature type="repeat" description="TPR" evidence="1">
    <location>
        <begin position="119"/>
        <end position="152"/>
    </location>
</feature>
<dbReference type="Pfam" id="PF14559">
    <property type="entry name" value="TPR_19"/>
    <property type="match status" value="1"/>
</dbReference>
<dbReference type="Gene3D" id="3.10.450.50">
    <property type="match status" value="1"/>
</dbReference>
<dbReference type="PROSITE" id="PS50005">
    <property type="entry name" value="TPR"/>
    <property type="match status" value="4"/>
</dbReference>
<dbReference type="SUPFAM" id="SSF48452">
    <property type="entry name" value="TPR-like"/>
    <property type="match status" value="1"/>
</dbReference>
<evidence type="ECO:0000313" key="3">
    <source>
        <dbReference type="Proteomes" id="UP000237839"/>
    </source>
</evidence>
<feature type="repeat" description="TPR" evidence="1">
    <location>
        <begin position="153"/>
        <end position="186"/>
    </location>
</feature>
<sequence>MDNKSNQGALMMKKMGRNDLCACGSGKKYKNCCMAKELLHASANQQEAQWIASAIETAITHHQQGQQKEAQEIYEAILQIEPDHAHALHFLGVIAYQNKQYPIAEDLMSRSIAANPLVAMYYCNYGMLLKDLGKFAQAVENHRKALALQADYAEAHLNLGVALFNLELYDEASESFRKTIQLQPGSAKAFDNLGTVLRCQYDFANAIQCYQRALELDPNYVISYSNLAATYIEVKNFPMASSYCLKAIALDQNCADAYMYLGIACQEQGDLAGAEKFLHHAAALAPQNFNTHWNISITMLALGKLDQGWKGYEFRWIRGTGPVKQHHFPYPWWQGEVMPDKTILIWGEQGIGDEIMFANMIEDLIPRFKQCIIACNKKLLPLFSRSFPAAKIVAINDVQQLSELSNVIDVQSAAGSLARWLRPTIASFPKKTHYLEPNADRVADWKERLAALGPELTVGICWRSGNMVGNRPLYCTQLDQWGPIFATPGVRFINLQYDECSAELEAAKHAFGIEIHSFAEVDLFNDLDEAAALTKALDLVISAPTSAAILAAALGVPTWMMISGFEWQTLGTSEICWYSTARIFHKPWEQEWDTVIANVATQLQLKRVEGSS</sequence>
<dbReference type="PROSITE" id="PS50293">
    <property type="entry name" value="TPR_REGION"/>
    <property type="match status" value="2"/>
</dbReference>
<accession>A0A2S9GV04</accession>
<evidence type="ECO:0000256" key="1">
    <source>
        <dbReference type="PROSITE-ProRule" id="PRU00339"/>
    </source>
</evidence>
<evidence type="ECO:0000313" key="2">
    <source>
        <dbReference type="EMBL" id="PRC91486.1"/>
    </source>
</evidence>
<gene>
    <name evidence="2" type="ORF">S2091_3764</name>
</gene>
<dbReference type="EMBL" id="PUGF01000022">
    <property type="protein sequence ID" value="PRC91486.1"/>
    <property type="molecule type" value="Genomic_DNA"/>
</dbReference>
<keyword evidence="1" id="KW-0802">TPR repeat</keyword>
<dbReference type="AlphaFoldDB" id="A0A2S9GV04"/>
<dbReference type="InterPro" id="IPR019734">
    <property type="entry name" value="TPR_rpt"/>
</dbReference>
<dbReference type="SUPFAM" id="SSF53756">
    <property type="entry name" value="UDP-Glycosyltransferase/glycogen phosphorylase"/>
    <property type="match status" value="1"/>
</dbReference>
<dbReference type="PANTHER" id="PTHR44809:SF1">
    <property type="entry name" value="PROTEIN O-MANNOSYL-TRANSFERASE TMTC1"/>
    <property type="match status" value="1"/>
</dbReference>
<keyword evidence="3" id="KW-1185">Reference proteome</keyword>
<feature type="repeat" description="TPR" evidence="1">
    <location>
        <begin position="255"/>
        <end position="288"/>
    </location>
</feature>
<dbReference type="InterPro" id="IPR052943">
    <property type="entry name" value="TMTC_O-mannosyl-trnsfr"/>
</dbReference>
<dbReference type="Pfam" id="PF13414">
    <property type="entry name" value="TPR_11"/>
    <property type="match status" value="2"/>
</dbReference>
<comment type="caution">
    <text evidence="2">The sequence shown here is derived from an EMBL/GenBank/DDBJ whole genome shotgun (WGS) entry which is preliminary data.</text>
</comment>
<dbReference type="SUPFAM" id="SSF103642">
    <property type="entry name" value="Sec-C motif"/>
    <property type="match status" value="1"/>
</dbReference>
<dbReference type="Gene3D" id="1.25.40.10">
    <property type="entry name" value="Tetratricopeptide repeat domain"/>
    <property type="match status" value="3"/>
</dbReference>